<gene>
    <name evidence="1" type="ORF">SAM23877_0274</name>
</gene>
<dbReference type="KEGG" id="samb:SAM23877_0274"/>
<sequence length="84" mass="9772">MVRVLPDLWELGKPAMPERFNVKVNDALWERLPVEDRQQVDELVDAGRHIQAIALMRECTGLPRPDLRDCVDLLELRAQALRDR</sequence>
<accession>A0A0K2AJX9</accession>
<evidence type="ECO:0000313" key="1">
    <source>
        <dbReference type="EMBL" id="AKZ53323.1"/>
    </source>
</evidence>
<proteinExistence type="predicted"/>
<dbReference type="Proteomes" id="UP000061018">
    <property type="component" value="Chromosome"/>
</dbReference>
<dbReference type="AlphaFoldDB" id="A0A0K2AJX9"/>
<reference evidence="2" key="1">
    <citation type="journal article" date="2015" name="J. Biotechnol.">
        <title>Complete genome sequence of Streptomyces ambofaciens ATCC 23877, the spiramycin producer.</title>
        <authorList>
            <person name="Thibessard A."/>
            <person name="Haas D."/>
            <person name="Gerbaud C."/>
            <person name="Aigle B."/>
            <person name="Lautru S."/>
            <person name="Pernodet J.L."/>
            <person name="Leblond P."/>
        </authorList>
    </citation>
    <scope>NUCLEOTIDE SEQUENCE [LARGE SCALE GENOMIC DNA]</scope>
    <source>
        <strain evidence="2">ATCC 23877 / 3486 / DSM 40053 / JCM 4204 / NBRC 12836 / NRRL B-2516</strain>
    </source>
</reference>
<organism evidence="1 2">
    <name type="scientific">Streptomyces ambofaciens (strain ATCC 23877 / 3486 / DSM 40053 / JCM 4204 / NBRC 12836 / NRRL B-2516)</name>
    <dbReference type="NCBI Taxonomy" id="278992"/>
    <lineage>
        <taxon>Bacteria</taxon>
        <taxon>Bacillati</taxon>
        <taxon>Actinomycetota</taxon>
        <taxon>Actinomycetes</taxon>
        <taxon>Kitasatosporales</taxon>
        <taxon>Streptomycetaceae</taxon>
        <taxon>Streptomyces</taxon>
    </lineage>
</organism>
<evidence type="ECO:0000313" key="2">
    <source>
        <dbReference type="Proteomes" id="UP000061018"/>
    </source>
</evidence>
<dbReference type="EMBL" id="CP012382">
    <property type="protein sequence ID" value="AKZ53323.1"/>
    <property type="molecule type" value="Genomic_DNA"/>
</dbReference>
<name>A0A0K2AJX9_STRA7</name>
<protein>
    <submittedName>
        <fullName evidence="1">Uncharacterized protein</fullName>
    </submittedName>
</protein>